<comment type="cofactor">
    <cofactor evidence="1 12">
        <name>Mg(2+)</name>
        <dbReference type="ChEBI" id="CHEBI:18420"/>
    </cofactor>
</comment>
<keyword evidence="4 12" id="KW-0255">Endonuclease</keyword>
<dbReference type="EMBL" id="NLFK01000004">
    <property type="protein sequence ID" value="OZN25205.1"/>
    <property type="molecule type" value="Genomic_DNA"/>
</dbReference>
<dbReference type="GO" id="GO:0004519">
    <property type="term" value="F:endonuclease activity"/>
    <property type="evidence" value="ECO:0007669"/>
    <property type="project" value="UniProtKB-KW"/>
</dbReference>
<dbReference type="PROSITE" id="PS51749">
    <property type="entry name" value="HNH_CAS9"/>
    <property type="match status" value="1"/>
</dbReference>
<evidence type="ECO:0000256" key="1">
    <source>
        <dbReference type="ARBA" id="ARBA00001946"/>
    </source>
</evidence>
<dbReference type="InterPro" id="IPR028629">
    <property type="entry name" value="Cas9"/>
</dbReference>
<sequence>MQMKPLNYILGLDLGIASVGWAVVEIDQNENPLRLIDLGVRTFERAEVPKTGDSLALARRLARSGRRLVKRRAFRLLKAKRLLKQSGVLSAGDFISASTLKPLPNNPWELRVQGLTKRLNRTEWAAVLLHLLKHRGYLSQRKNESKTDNKEFGALLKGVSENRQLLQNHQYATPAEIAIKKFQQEEGHIRNKRGAYSHTFDRKDLLAELTALFQAQRTLGNIYTDKSLEQAFAELLMWQKPALAGEAILKMLGKCTFESTEYKAPKNSYSAEYFVWLTKLNNLRILENGSERALTVDERNQLINQPFEKAKLTYAQVRKLLELSDFAIFKGLRYGKENAENTTLMEMKAWHAIRKALESNGLKTEWDGLKTKPDLLDKIGVAFSIYKTDEDISQYLDGELSPVVLNALLENLNFNKFIQLSLLSLSKILPRMEQGLRYDEACKQVYGDHYGHKENKELRFLPQIPAAEIRNPVVLRTLSQARKVINGVVRLYGSPARVHIETGREVGKSISERHDITKRQEENRNERERAVQKFKEFFPDFAGEPKAKDILKIRLYEQQHGKCLYSGKALDVNRLLEKGYVEVDHTLPFSRTWDDSFNNKVLVLANENQNKGKQTPYEWLHGADNSDAWREFLARVNGSRFSYHKKQKILTKKLDDEGFKERNLNDTRYVARFLCGFIEENMLLLGKGKKRVFASNGQITALLRHRWGLKKVREDNDRHHAVDAIVVACSTYSLQKKITDYVRYKEMNVFSGESIDRETGEVITLHFPQPWRYFRQEVEIRVFSETPAEDMVIALPDRPEANHEFIQPLFVSRAPTRKMSGQGHMETIKSAKRLDEGLSVSRVPLTQLKLKDLDNMVNREREKALYEALKARLEQANNDPAKAFAEPFYKKGGQPVKAVRVEQVQKSGVLVRQENGVADNASMVRVDVFIKGGKYFLVPIYTWQVAKGILPNKAVVAKRDEEEWEVMDEKAQFQFALYPNDLVEVVTKKERFFGYYAGLDRATGAINVKEHDLESSKGKAGLHRGIGVKTAISVQKYQVDELGKNIRPCRRMKQRPPVR</sequence>
<keyword evidence="10" id="KW-0464">Manganese</keyword>
<dbReference type="Gene3D" id="3.30.420.10">
    <property type="entry name" value="Ribonuclease H-like superfamily/Ribonuclease H"/>
    <property type="match status" value="3"/>
</dbReference>
<feature type="binding site" evidence="12">
    <location>
        <position position="505"/>
    </location>
    <ligand>
        <name>Mg(2+)</name>
        <dbReference type="ChEBI" id="CHEBI:18420"/>
        <label>1</label>
    </ligand>
</feature>
<evidence type="ECO:0000256" key="10">
    <source>
        <dbReference type="ARBA" id="ARBA00023211"/>
    </source>
</evidence>
<evidence type="ECO:0000313" key="14">
    <source>
        <dbReference type="EMBL" id="OZN25205.1"/>
    </source>
</evidence>
<evidence type="ECO:0000256" key="6">
    <source>
        <dbReference type="ARBA" id="ARBA00022842"/>
    </source>
</evidence>
<comment type="subunit">
    <text evidence="11 12">Monomer. Binds crRNA and tracrRNA.</text>
</comment>
<dbReference type="Pfam" id="PF18541">
    <property type="entry name" value="RuvC_III"/>
    <property type="match status" value="1"/>
</dbReference>
<proteinExistence type="inferred from homology"/>
<dbReference type="CDD" id="cd09643">
    <property type="entry name" value="Csn1"/>
    <property type="match status" value="1"/>
</dbReference>
<keyword evidence="15" id="KW-1185">Reference proteome</keyword>
<evidence type="ECO:0000256" key="5">
    <source>
        <dbReference type="ARBA" id="ARBA00022801"/>
    </source>
</evidence>
<dbReference type="InterPro" id="IPR036397">
    <property type="entry name" value="RNaseH_sf"/>
</dbReference>
<dbReference type="HAMAP" id="MF_01480">
    <property type="entry name" value="Cas9"/>
    <property type="match status" value="1"/>
</dbReference>
<dbReference type="Pfam" id="PF13395">
    <property type="entry name" value="HNH_4"/>
    <property type="match status" value="1"/>
</dbReference>
<feature type="binding site" evidence="12">
    <location>
        <position position="13"/>
    </location>
    <ligand>
        <name>Mg(2+)</name>
        <dbReference type="ChEBI" id="CHEBI:18420"/>
        <label>2</label>
    </ligand>
</feature>
<dbReference type="InterPro" id="IPR041383">
    <property type="entry name" value="RuvC_III"/>
</dbReference>
<comment type="similarity">
    <text evidence="12">Belongs to the CRISPR-associated Cas9 family.</text>
</comment>
<dbReference type="NCBIfam" id="TIGR01865">
    <property type="entry name" value="cas_Csn1"/>
    <property type="match status" value="1"/>
</dbReference>
<evidence type="ECO:0000256" key="7">
    <source>
        <dbReference type="ARBA" id="ARBA00022884"/>
    </source>
</evidence>
<accession>A0ABX4FN08</accession>
<evidence type="ECO:0000256" key="8">
    <source>
        <dbReference type="ARBA" id="ARBA00023118"/>
    </source>
</evidence>
<dbReference type="InterPro" id="IPR033114">
    <property type="entry name" value="HNH_CAS9"/>
</dbReference>
<dbReference type="EC" id="3.1.-.-" evidence="12"/>
<dbReference type="Proteomes" id="UP000215738">
    <property type="component" value="Unassembled WGS sequence"/>
</dbReference>
<comment type="domain">
    <text evidence="12">Has 2 endonuclease domains. The discontinuous RuvC-like domain cleaves the target DNA noncomplementary to crRNA while the HNH nuclease domain cleaves the target DNA complementary to crRNA.</text>
</comment>
<gene>
    <name evidence="12 14" type="primary">cas9</name>
    <name evidence="14" type="ORF">CFY87_04920</name>
</gene>
<evidence type="ECO:0000256" key="2">
    <source>
        <dbReference type="ARBA" id="ARBA00022722"/>
    </source>
</evidence>
<feature type="active site" description="For RuvC-like nuclease domain" evidence="12">
    <location>
        <position position="13"/>
    </location>
</feature>
<evidence type="ECO:0000259" key="13">
    <source>
        <dbReference type="PROSITE" id="PS51749"/>
    </source>
</evidence>
<evidence type="ECO:0000256" key="12">
    <source>
        <dbReference type="HAMAP-Rule" id="MF_01480"/>
    </source>
</evidence>
<comment type="function">
    <text evidence="12">CRISPR (clustered regularly interspaced short palindromic repeat) is an adaptive immune system that provides protection against mobile genetic elements (viruses, transposable elements and conjugative plasmids). CRISPR clusters contain spacers, sequences complementary to antecedent mobile elements, and target invading nucleic acids. CRISPR clusters are transcribed and processed into CRISPR RNA (crRNA). In type II CRISPR systems correct processing of pre-crRNA requires a trans-encoded small RNA (tracrRNA), endogenous ribonuclease 3 (rnc) and this protein. The tracrRNA serves as a guide for ribonuclease 3-aided processing of pre-crRNA. Subsequently Cas9/crRNA/tracrRNA endonucleolytically cleaves linear or circular dsDNA target complementary to the spacer; Cas9 is inactive in the absence of the 2 guide RNAs (gRNA). Cas9 recognizes the protospacer adjacent motif (PAM) in the CRISPR repeat sequences to help distinguish self versus nonself, as targets within the bacterial CRISPR locus do not have PAMs. PAM recognition is also required for catalytic activity.</text>
</comment>
<evidence type="ECO:0000256" key="4">
    <source>
        <dbReference type="ARBA" id="ARBA00022759"/>
    </source>
</evidence>
<feature type="binding site" evidence="12">
    <location>
        <position position="720"/>
    </location>
    <ligand>
        <name>Mg(2+)</name>
        <dbReference type="ChEBI" id="CHEBI:18420"/>
        <label>2</label>
    </ligand>
</feature>
<keyword evidence="3 12" id="KW-0479">Metal-binding</keyword>
<dbReference type="Pfam" id="PF18470">
    <property type="entry name" value="Cas9_a"/>
    <property type="match status" value="1"/>
</dbReference>
<dbReference type="InterPro" id="IPR040619">
    <property type="entry name" value="Cas9_alpha-helical_lobe"/>
</dbReference>
<keyword evidence="2 12" id="KW-0540">Nuclease</keyword>
<keyword evidence="8 12" id="KW-0051">Antiviral defense</keyword>
<evidence type="ECO:0000256" key="3">
    <source>
        <dbReference type="ARBA" id="ARBA00022723"/>
    </source>
</evidence>
<protein>
    <recommendedName>
        <fullName evidence="12">CRISPR-associated endonuclease Cas9</fullName>
        <ecNumber evidence="12">3.1.-.-</ecNumber>
    </recommendedName>
</protein>
<feature type="binding site" evidence="12">
    <location>
        <position position="501"/>
    </location>
    <ligand>
        <name>Mg(2+)</name>
        <dbReference type="ChEBI" id="CHEBI:18420"/>
        <label>1</label>
    </ligand>
</feature>
<feature type="active site" description="Proton acceptor for HNH nuclease domain" evidence="12">
    <location>
        <position position="585"/>
    </location>
</feature>
<dbReference type="InterPro" id="IPR003615">
    <property type="entry name" value="HNH_nuc"/>
</dbReference>
<name>A0ABX4FN08_9PAST</name>
<feature type="binding site" evidence="12">
    <location>
        <position position="505"/>
    </location>
    <ligand>
        <name>Mg(2+)</name>
        <dbReference type="ChEBI" id="CHEBI:18420"/>
        <label>2</label>
    </ligand>
</feature>
<keyword evidence="7 12" id="KW-0694">RNA-binding</keyword>
<feature type="binding site" evidence="12">
    <location>
        <position position="13"/>
    </location>
    <ligand>
        <name>Mg(2+)</name>
        <dbReference type="ChEBI" id="CHEBI:18420"/>
        <label>1</label>
    </ligand>
</feature>
<keyword evidence="9 12" id="KW-0238">DNA-binding</keyword>
<keyword evidence="5 12" id="KW-0378">Hydrolase</keyword>
<feature type="domain" description="HNH Cas9-type" evidence="13">
    <location>
        <begin position="509"/>
        <end position="664"/>
    </location>
</feature>
<evidence type="ECO:0000256" key="9">
    <source>
        <dbReference type="ARBA" id="ARBA00023125"/>
    </source>
</evidence>
<evidence type="ECO:0000313" key="15">
    <source>
        <dbReference type="Proteomes" id="UP000215738"/>
    </source>
</evidence>
<organism evidence="14 15">
    <name type="scientific">Actinobacillus seminis</name>
    <dbReference type="NCBI Taxonomy" id="722"/>
    <lineage>
        <taxon>Bacteria</taxon>
        <taxon>Pseudomonadati</taxon>
        <taxon>Pseudomonadota</taxon>
        <taxon>Gammaproteobacteria</taxon>
        <taxon>Pasteurellales</taxon>
        <taxon>Pasteurellaceae</taxon>
        <taxon>Actinobacillus</taxon>
    </lineage>
</organism>
<evidence type="ECO:0000256" key="11">
    <source>
        <dbReference type="ARBA" id="ARBA00046380"/>
    </source>
</evidence>
<comment type="caution">
    <text evidence="14">The sequence shown here is derived from an EMBL/GenBank/DDBJ whole genome shotgun (WGS) entry which is preliminary data.</text>
</comment>
<dbReference type="RefSeq" id="WP_094946290.1">
    <property type="nucleotide sequence ID" value="NZ_NLFK01000004.1"/>
</dbReference>
<reference evidence="14 15" key="1">
    <citation type="submission" date="2017-07" db="EMBL/GenBank/DDBJ databases">
        <title>Virulence factors identified in Actinobacillus seminis.</title>
        <authorList>
            <person name="Negrete-Abascal E."/>
            <person name="Vaca-Pacheco S."/>
            <person name="Montes-Garcia F."/>
            <person name="Leyto-Gil A.M."/>
            <person name="Fragoso-Garcia E."/>
            <person name="Carvente-Garcia R."/>
            <person name="Perez-Agueros S."/>
            <person name="Castelan-Sanchez H.G."/>
            <person name="Garcia-Molina A."/>
            <person name="Villamar T.E."/>
            <person name="Vazquez-Cruz C."/>
        </authorList>
    </citation>
    <scope>NUCLEOTIDE SEQUENCE [LARGE SCALE GENOMIC DNA]</scope>
    <source>
        <strain evidence="14 15">ATCC 15768</strain>
    </source>
</reference>
<keyword evidence="6 12" id="KW-0460">Magnesium</keyword>